<organism evidence="2 3">
    <name type="scientific">Panagrolaimus davidi</name>
    <dbReference type="NCBI Taxonomy" id="227884"/>
    <lineage>
        <taxon>Eukaryota</taxon>
        <taxon>Metazoa</taxon>
        <taxon>Ecdysozoa</taxon>
        <taxon>Nematoda</taxon>
        <taxon>Chromadorea</taxon>
        <taxon>Rhabditida</taxon>
        <taxon>Tylenchina</taxon>
        <taxon>Panagrolaimomorpha</taxon>
        <taxon>Panagrolaimoidea</taxon>
        <taxon>Panagrolaimidae</taxon>
        <taxon>Panagrolaimus</taxon>
    </lineage>
</organism>
<dbReference type="Pfam" id="PF08454">
    <property type="entry name" value="RIH_assoc"/>
    <property type="match status" value="1"/>
</dbReference>
<sequence>MLQNFLRTQGGRPDYNLVAETLMFLDTVCGSTKGSLGVFGEIGEHNFSLITQTLITLTEFCQGPCHENQNTLAMHESNGLDIIISLVLNDIKPLADEHMELALEIKSNASKLLLAIMESRHDSENAERLSLKPMKCQLQMLTK</sequence>
<protein>
    <submittedName>
        <fullName evidence="3">RyR/IP3R Homology associated domain-containing protein</fullName>
    </submittedName>
</protein>
<dbReference type="AlphaFoldDB" id="A0A914P082"/>
<dbReference type="PANTHER" id="PTHR45816">
    <property type="entry name" value="MIR DOMAIN-CONTAINING PROTEIN"/>
    <property type="match status" value="1"/>
</dbReference>
<evidence type="ECO:0000313" key="3">
    <source>
        <dbReference type="WBParaSite" id="PDA_v2.g11162.t1"/>
    </source>
</evidence>
<accession>A0A914P082</accession>
<dbReference type="Proteomes" id="UP000887578">
    <property type="component" value="Unplaced"/>
</dbReference>
<evidence type="ECO:0000259" key="1">
    <source>
        <dbReference type="Pfam" id="PF08454"/>
    </source>
</evidence>
<evidence type="ECO:0000313" key="2">
    <source>
        <dbReference type="Proteomes" id="UP000887578"/>
    </source>
</evidence>
<feature type="domain" description="RyR/IP3R Homology associated" evidence="1">
    <location>
        <begin position="2"/>
        <end position="86"/>
    </location>
</feature>
<dbReference type="PANTHER" id="PTHR45816:SF4">
    <property type="entry name" value="RYR_IP3R HOMOLOGY ASSOCIATED DOMAIN-CONTAINING PROTEIN"/>
    <property type="match status" value="1"/>
</dbReference>
<dbReference type="InterPro" id="IPR013662">
    <property type="entry name" value="RIH_assoc-dom"/>
</dbReference>
<reference evidence="3" key="1">
    <citation type="submission" date="2022-11" db="UniProtKB">
        <authorList>
            <consortium name="WormBaseParasite"/>
        </authorList>
    </citation>
    <scope>IDENTIFICATION</scope>
</reference>
<dbReference type="InterPro" id="IPR015925">
    <property type="entry name" value="Ryanodine_IP3_receptor"/>
</dbReference>
<dbReference type="WBParaSite" id="PDA_v2.g11162.t1">
    <property type="protein sequence ID" value="PDA_v2.g11162.t1"/>
    <property type="gene ID" value="PDA_v2.g11162"/>
</dbReference>
<dbReference type="GO" id="GO:0006816">
    <property type="term" value="P:calcium ion transport"/>
    <property type="evidence" value="ECO:0007669"/>
    <property type="project" value="InterPro"/>
</dbReference>
<name>A0A914P082_9BILA</name>
<proteinExistence type="predicted"/>
<keyword evidence="2" id="KW-1185">Reference proteome</keyword>